<evidence type="ECO:0000259" key="21">
    <source>
        <dbReference type="PROSITE" id="PS50110"/>
    </source>
</evidence>
<dbReference type="Pfam" id="PF00072">
    <property type="entry name" value="Response_reg"/>
    <property type="match status" value="1"/>
</dbReference>
<dbReference type="Pfam" id="PF09308">
    <property type="entry name" value="LuxQ-periplasm"/>
    <property type="match status" value="1"/>
</dbReference>
<dbReference type="InterPro" id="IPR036097">
    <property type="entry name" value="HisK_dim/P_sf"/>
</dbReference>
<feature type="domain" description="Histidine kinase" evidence="20">
    <location>
        <begin position="487"/>
        <end position="707"/>
    </location>
</feature>
<evidence type="ECO:0000256" key="6">
    <source>
        <dbReference type="ARBA" id="ARBA00022519"/>
    </source>
</evidence>
<dbReference type="InterPro" id="IPR043056">
    <property type="entry name" value="LuxQ-periplasm_N"/>
</dbReference>
<dbReference type="Gene3D" id="3.30.450.20">
    <property type="entry name" value="PAS domain"/>
    <property type="match status" value="1"/>
</dbReference>
<evidence type="ECO:0000256" key="4">
    <source>
        <dbReference type="ARBA" id="ARBA00019468"/>
    </source>
</evidence>
<dbReference type="AlphaFoldDB" id="A0A975U8H8"/>
<keyword evidence="12" id="KW-0378">Hydrolase</keyword>
<accession>A0A975U8H8</accession>
<dbReference type="SUPFAM" id="SSF52172">
    <property type="entry name" value="CheY-like"/>
    <property type="match status" value="1"/>
</dbReference>
<comment type="subcellular location">
    <subcellularLocation>
        <location evidence="2">Cell inner membrane</location>
        <topology evidence="2">Multi-pass membrane protein</topology>
    </subcellularLocation>
</comment>
<sequence>MNIRSSTVKQKRRIATFISRAIVAVLGALTLAVLFQSYQISSRLISQEVARSATQTASLIQNLFNYRLATLQIHQDSSAKNSSFIDALSSDSGAALDQYFLSVDQLELSNTPDIRFITDLKELVWEDGNAQFYGIQSREMNKIIRRVSVSNNWHLVQTPSLLGMTYLLVRRSPVVNSTTGEVIGFLFVSIVLNNNFALIETIRDSSNSQNLILAVGSEVLASTLNGDESYSAFDVIEDGLSEGLYDKNMVSKAVLDVEGVPTYLEVYSVQSNQNALSLRDNYYFWMIFALVAMIAVSMLIRWWLQRRIESEIEGLMTYTHNVAERGLDGFFPGSKIYEFDHFGRTLEHTFQRLSQQEKQFEDLFTFALSPTILWTSDGEMIRMNPAAESHFRPKDANQLSLFNVLKAQLVPQIKLAARGEILNEVNTEVDGRVFLWNLSPIIVENRVESIITQGQDVTTIAEAEKQSRIARNEAEETARVRADFLAKMSHELRTPLNGILGVSQLLKRTVKSKEQAEQVNVLCSSGEHLLAVLNDILDFSKIEQGKFRIQKVDFRLVDVVSAIERIYGPLCREKQLELQLESNIDEDIFINGDQVRLNQVLFNLLNNAVKFTHDGSISVQLELNQDVSPTKLKIVVLDTGIGIRDQDLAAIFEPFVQAESTNTREYGGSGLGLTIVHSLIEMLGGSIEVSSQFGVGTRFDIELPVEIVANEVREADTQVGKSRYDLFDDTVQVLMVEDNHTNAFIAKAFCNKYGMNVEWVTDGLKAIERVKQQHYDMILMDNQLPYLDGVDATRIIKHEMGLPIPVYACTADGMLETQEAFMQAGAEYVIVKPIKEDTLHQALVNFQLNRSGYNAPVKKNYS</sequence>
<evidence type="ECO:0000256" key="10">
    <source>
        <dbReference type="ARBA" id="ARBA00022741"/>
    </source>
</evidence>
<evidence type="ECO:0000256" key="16">
    <source>
        <dbReference type="ARBA" id="ARBA00023012"/>
    </source>
</evidence>
<evidence type="ECO:0000256" key="1">
    <source>
        <dbReference type="ARBA" id="ARBA00000085"/>
    </source>
</evidence>
<dbReference type="GO" id="GO:0005886">
    <property type="term" value="C:plasma membrane"/>
    <property type="evidence" value="ECO:0007669"/>
    <property type="project" value="UniProtKB-SubCell"/>
</dbReference>
<dbReference type="InterPro" id="IPR001789">
    <property type="entry name" value="Sig_transdc_resp-reg_receiver"/>
</dbReference>
<feature type="domain" description="Response regulatory" evidence="21">
    <location>
        <begin position="732"/>
        <end position="847"/>
    </location>
</feature>
<dbReference type="Gene3D" id="2.20.20.100">
    <property type="entry name" value="LuxQ periplasmic domain, C-terminal subdomain"/>
    <property type="match status" value="1"/>
</dbReference>
<dbReference type="Proteomes" id="UP000694232">
    <property type="component" value="Chromosome 2"/>
</dbReference>
<dbReference type="Gene3D" id="3.30.565.10">
    <property type="entry name" value="Histidine kinase-like ATPase, C-terminal domain"/>
    <property type="match status" value="1"/>
</dbReference>
<dbReference type="PROSITE" id="PS50110">
    <property type="entry name" value="RESPONSE_REGULATORY"/>
    <property type="match status" value="1"/>
</dbReference>
<dbReference type="InterPro" id="IPR005467">
    <property type="entry name" value="His_kinase_dom"/>
</dbReference>
<keyword evidence="23" id="KW-1185">Reference proteome</keyword>
<dbReference type="PRINTS" id="PR00344">
    <property type="entry name" value="BCTRLSENSOR"/>
</dbReference>
<dbReference type="SUPFAM" id="SSF55874">
    <property type="entry name" value="ATPase domain of HSP90 chaperone/DNA topoisomerase II/histidine kinase"/>
    <property type="match status" value="1"/>
</dbReference>
<dbReference type="EC" id="2.7.13.3" evidence="3"/>
<keyword evidence="10" id="KW-0547">Nucleotide-binding</keyword>
<keyword evidence="11" id="KW-0418">Kinase</keyword>
<evidence type="ECO:0000256" key="7">
    <source>
        <dbReference type="ARBA" id="ARBA00022553"/>
    </source>
</evidence>
<keyword evidence="13" id="KW-0067">ATP-binding</keyword>
<evidence type="ECO:0000256" key="5">
    <source>
        <dbReference type="ARBA" id="ARBA00022475"/>
    </source>
</evidence>
<dbReference type="SMART" id="SM00388">
    <property type="entry name" value="HisKA"/>
    <property type="match status" value="1"/>
</dbReference>
<evidence type="ECO:0000256" key="8">
    <source>
        <dbReference type="ARBA" id="ARBA00022679"/>
    </source>
</evidence>
<evidence type="ECO:0000256" key="9">
    <source>
        <dbReference type="ARBA" id="ARBA00022692"/>
    </source>
</evidence>
<dbReference type="GO" id="GO:0000155">
    <property type="term" value="F:phosphorelay sensor kinase activity"/>
    <property type="evidence" value="ECO:0007669"/>
    <property type="project" value="InterPro"/>
</dbReference>
<evidence type="ECO:0000256" key="13">
    <source>
        <dbReference type="ARBA" id="ARBA00022840"/>
    </source>
</evidence>
<keyword evidence="14" id="KW-0904">Protein phosphatase</keyword>
<keyword evidence="8" id="KW-0808">Transferase</keyword>
<keyword evidence="15 19" id="KW-1133">Transmembrane helix</keyword>
<gene>
    <name evidence="22" type="ORF">KNV97_02375</name>
</gene>
<dbReference type="InterPro" id="IPR029151">
    <property type="entry name" value="Sensor-like_sf"/>
</dbReference>
<dbReference type="CDD" id="cd16922">
    <property type="entry name" value="HATPase_EvgS-ArcB-TorS-like"/>
    <property type="match status" value="1"/>
</dbReference>
<dbReference type="InterPro" id="IPR053413">
    <property type="entry name" value="AI-2_sensor_kinase/phosphatase"/>
</dbReference>
<dbReference type="NCBIfam" id="NF041947">
    <property type="entry name" value="LuxQ_Vibrio"/>
    <property type="match status" value="1"/>
</dbReference>
<proteinExistence type="predicted"/>
<organism evidence="22 23">
    <name type="scientific">Vibrio ostreae</name>
    <dbReference type="NCBI Taxonomy" id="2841925"/>
    <lineage>
        <taxon>Bacteria</taxon>
        <taxon>Pseudomonadati</taxon>
        <taxon>Pseudomonadota</taxon>
        <taxon>Gammaproteobacteria</taxon>
        <taxon>Vibrionales</taxon>
        <taxon>Vibrionaceae</taxon>
        <taxon>Vibrio</taxon>
    </lineage>
</organism>
<dbReference type="InterPro" id="IPR036890">
    <property type="entry name" value="HATPase_C_sf"/>
</dbReference>
<evidence type="ECO:0000256" key="14">
    <source>
        <dbReference type="ARBA" id="ARBA00022912"/>
    </source>
</evidence>
<dbReference type="GO" id="GO:0005524">
    <property type="term" value="F:ATP binding"/>
    <property type="evidence" value="ECO:0007669"/>
    <property type="project" value="UniProtKB-KW"/>
</dbReference>
<dbReference type="SMART" id="SM00387">
    <property type="entry name" value="HATPase_c"/>
    <property type="match status" value="1"/>
</dbReference>
<dbReference type="CDD" id="cd00082">
    <property type="entry name" value="HisKA"/>
    <property type="match status" value="1"/>
</dbReference>
<dbReference type="InterPro" id="IPR003661">
    <property type="entry name" value="HisK_dim/P_dom"/>
</dbReference>
<evidence type="ECO:0000256" key="12">
    <source>
        <dbReference type="ARBA" id="ARBA00022801"/>
    </source>
</evidence>
<keyword evidence="9 19" id="KW-0812">Transmembrane</keyword>
<dbReference type="SUPFAM" id="SSF47384">
    <property type="entry name" value="Homodimeric domain of signal transducing histidine kinase"/>
    <property type="match status" value="1"/>
</dbReference>
<dbReference type="GO" id="GO:0004721">
    <property type="term" value="F:phosphoprotein phosphatase activity"/>
    <property type="evidence" value="ECO:0007669"/>
    <property type="project" value="UniProtKB-KW"/>
</dbReference>
<keyword evidence="16" id="KW-0902">Two-component regulatory system</keyword>
<evidence type="ECO:0000256" key="3">
    <source>
        <dbReference type="ARBA" id="ARBA00012438"/>
    </source>
</evidence>
<dbReference type="Gene3D" id="1.10.287.130">
    <property type="match status" value="1"/>
</dbReference>
<evidence type="ECO:0000313" key="23">
    <source>
        <dbReference type="Proteomes" id="UP000694232"/>
    </source>
</evidence>
<dbReference type="InterPro" id="IPR004358">
    <property type="entry name" value="Sig_transdc_His_kin-like_C"/>
</dbReference>
<protein>
    <recommendedName>
        <fullName evidence="4">Autoinducer 2 sensor kinase/phosphatase LuxQ</fullName>
        <ecNumber evidence="3">2.7.13.3</ecNumber>
    </recommendedName>
</protein>
<dbReference type="FunFam" id="3.40.50.2300:FF:000322">
    <property type="entry name" value="Autoinducer 2 sensor kinase/phosphatase luxQ"/>
    <property type="match status" value="1"/>
</dbReference>
<feature type="transmembrane region" description="Helical" evidence="19">
    <location>
        <begin position="282"/>
        <end position="304"/>
    </location>
</feature>
<keyword evidence="5" id="KW-1003">Cell membrane</keyword>
<evidence type="ECO:0000256" key="11">
    <source>
        <dbReference type="ARBA" id="ARBA00022777"/>
    </source>
</evidence>
<dbReference type="KEGG" id="vos:KNV97_02375"/>
<dbReference type="SMART" id="SM00448">
    <property type="entry name" value="REC"/>
    <property type="match status" value="1"/>
</dbReference>
<dbReference type="PANTHER" id="PTHR43047">
    <property type="entry name" value="TWO-COMPONENT HISTIDINE PROTEIN KINASE"/>
    <property type="match status" value="1"/>
</dbReference>
<dbReference type="InterPro" id="IPR011006">
    <property type="entry name" value="CheY-like_superfamily"/>
</dbReference>
<dbReference type="EMBL" id="CP076642">
    <property type="protein sequence ID" value="QXO16377.1"/>
    <property type="molecule type" value="Genomic_DNA"/>
</dbReference>
<dbReference type="FunFam" id="1.10.287.130:FF:000091">
    <property type="entry name" value="Autoinducer 2 sensor kinase/phosphatase LuxQ"/>
    <property type="match status" value="1"/>
</dbReference>
<dbReference type="PROSITE" id="PS50109">
    <property type="entry name" value="HIS_KIN"/>
    <property type="match status" value="1"/>
</dbReference>
<dbReference type="Gene3D" id="3.40.50.2300">
    <property type="match status" value="1"/>
</dbReference>
<dbReference type="Pfam" id="PF02518">
    <property type="entry name" value="HATPase_c"/>
    <property type="match status" value="1"/>
</dbReference>
<feature type="transmembrane region" description="Helical" evidence="19">
    <location>
        <begin position="21"/>
        <end position="38"/>
    </location>
</feature>
<evidence type="ECO:0000256" key="18">
    <source>
        <dbReference type="PROSITE-ProRule" id="PRU00169"/>
    </source>
</evidence>
<dbReference type="InterPro" id="IPR015387">
    <property type="entry name" value="LuxQ-periplasm_dom"/>
</dbReference>
<keyword evidence="7 18" id="KW-0597">Phosphoprotein</keyword>
<dbReference type="CDD" id="cd17546">
    <property type="entry name" value="REC_hyHK_CKI1_RcsC-like"/>
    <property type="match status" value="1"/>
</dbReference>
<comment type="catalytic activity">
    <reaction evidence="1">
        <text>ATP + protein L-histidine = ADP + protein N-phospho-L-histidine.</text>
        <dbReference type="EC" id="2.7.13.3"/>
    </reaction>
</comment>
<dbReference type="Gene3D" id="3.30.450.220">
    <property type="entry name" value="LuxQ periplasmic domain, N-terminal subdomain"/>
    <property type="match status" value="1"/>
</dbReference>
<feature type="modified residue" description="4-aspartylphosphate" evidence="18">
    <location>
        <position position="781"/>
    </location>
</feature>
<keyword evidence="6" id="KW-0997">Cell inner membrane</keyword>
<evidence type="ECO:0000256" key="17">
    <source>
        <dbReference type="ARBA" id="ARBA00023136"/>
    </source>
</evidence>
<evidence type="ECO:0000313" key="22">
    <source>
        <dbReference type="EMBL" id="QXO16377.1"/>
    </source>
</evidence>
<evidence type="ECO:0000259" key="20">
    <source>
        <dbReference type="PROSITE" id="PS50109"/>
    </source>
</evidence>
<name>A0A975U8H8_9VIBR</name>
<keyword evidence="17 19" id="KW-0472">Membrane</keyword>
<dbReference type="SUPFAM" id="SSF103190">
    <property type="entry name" value="Sensory domain-like"/>
    <property type="match status" value="1"/>
</dbReference>
<evidence type="ECO:0000256" key="19">
    <source>
        <dbReference type="SAM" id="Phobius"/>
    </source>
</evidence>
<dbReference type="InterPro" id="IPR003594">
    <property type="entry name" value="HATPase_dom"/>
</dbReference>
<dbReference type="FunFam" id="3.30.565.10:FF:000010">
    <property type="entry name" value="Sensor histidine kinase RcsC"/>
    <property type="match status" value="1"/>
</dbReference>
<evidence type="ECO:0000256" key="15">
    <source>
        <dbReference type="ARBA" id="ARBA00022989"/>
    </source>
</evidence>
<reference evidence="22" key="1">
    <citation type="submission" date="2021-06" db="EMBL/GenBank/DDBJ databases">
        <title>Vibrio nov. sp., novel gut bacterium isolated from Yellow Sea oyster.</title>
        <authorList>
            <person name="Muhammad N."/>
            <person name="Nguyen T.H."/>
            <person name="Lee Y.-J."/>
            <person name="Ko J."/>
            <person name="Kim S.-G."/>
        </authorList>
    </citation>
    <scope>NUCLEOTIDE SEQUENCE</scope>
    <source>
        <strain evidence="22">OG9-811</strain>
    </source>
</reference>
<dbReference type="RefSeq" id="WP_136487664.1">
    <property type="nucleotide sequence ID" value="NZ_CP076642.1"/>
</dbReference>
<evidence type="ECO:0000256" key="2">
    <source>
        <dbReference type="ARBA" id="ARBA00004429"/>
    </source>
</evidence>
<dbReference type="Pfam" id="PF00512">
    <property type="entry name" value="HisKA"/>
    <property type="match status" value="1"/>
</dbReference>